<evidence type="ECO:0000256" key="1">
    <source>
        <dbReference type="SAM" id="MobiDB-lite"/>
    </source>
</evidence>
<dbReference type="AlphaFoldDB" id="A0A2Z7BKG9"/>
<dbReference type="EMBL" id="KV006612">
    <property type="protein sequence ID" value="KZV32471.1"/>
    <property type="molecule type" value="Genomic_DNA"/>
</dbReference>
<feature type="region of interest" description="Disordered" evidence="1">
    <location>
        <begin position="132"/>
        <end position="166"/>
    </location>
</feature>
<evidence type="ECO:0000313" key="3">
    <source>
        <dbReference type="Proteomes" id="UP000250235"/>
    </source>
</evidence>
<organism evidence="2 3">
    <name type="scientific">Dorcoceras hygrometricum</name>
    <dbReference type="NCBI Taxonomy" id="472368"/>
    <lineage>
        <taxon>Eukaryota</taxon>
        <taxon>Viridiplantae</taxon>
        <taxon>Streptophyta</taxon>
        <taxon>Embryophyta</taxon>
        <taxon>Tracheophyta</taxon>
        <taxon>Spermatophyta</taxon>
        <taxon>Magnoliopsida</taxon>
        <taxon>eudicotyledons</taxon>
        <taxon>Gunneridae</taxon>
        <taxon>Pentapetalae</taxon>
        <taxon>asterids</taxon>
        <taxon>lamiids</taxon>
        <taxon>Lamiales</taxon>
        <taxon>Gesneriaceae</taxon>
        <taxon>Didymocarpoideae</taxon>
        <taxon>Trichosporeae</taxon>
        <taxon>Loxocarpinae</taxon>
        <taxon>Dorcoceras</taxon>
    </lineage>
</organism>
<gene>
    <name evidence="2" type="ORF">F511_16523</name>
</gene>
<proteinExistence type="predicted"/>
<protein>
    <submittedName>
        <fullName evidence="2">Uncharacterized protein</fullName>
    </submittedName>
</protein>
<name>A0A2Z7BKG9_9LAMI</name>
<reference evidence="2 3" key="1">
    <citation type="journal article" date="2015" name="Proc. Natl. Acad. Sci. U.S.A.">
        <title>The resurrection genome of Boea hygrometrica: A blueprint for survival of dehydration.</title>
        <authorList>
            <person name="Xiao L."/>
            <person name="Yang G."/>
            <person name="Zhang L."/>
            <person name="Yang X."/>
            <person name="Zhao S."/>
            <person name="Ji Z."/>
            <person name="Zhou Q."/>
            <person name="Hu M."/>
            <person name="Wang Y."/>
            <person name="Chen M."/>
            <person name="Xu Y."/>
            <person name="Jin H."/>
            <person name="Xiao X."/>
            <person name="Hu G."/>
            <person name="Bao F."/>
            <person name="Hu Y."/>
            <person name="Wan P."/>
            <person name="Li L."/>
            <person name="Deng X."/>
            <person name="Kuang T."/>
            <person name="Xiang C."/>
            <person name="Zhu J.K."/>
            <person name="Oliver M.J."/>
            <person name="He Y."/>
        </authorList>
    </citation>
    <scope>NUCLEOTIDE SEQUENCE [LARGE SCALE GENOMIC DNA]</scope>
    <source>
        <strain evidence="3">cv. XS01</strain>
    </source>
</reference>
<keyword evidence="3" id="KW-1185">Reference proteome</keyword>
<feature type="compositionally biased region" description="Polar residues" evidence="1">
    <location>
        <begin position="137"/>
        <end position="150"/>
    </location>
</feature>
<sequence length="166" mass="17640">MAARCCEFAQHVAQQLAPDGAHPFRAAAGHWQAINSATSCAEQASDRPLLRVGRACDARACAYRSDQIVDRSYDEVTLIGMNPMFIRWTGPAPASRRLAPCALRRRVPPPSAALFVIGLVSITATSLKCRFPRETGRSQVPRRQQGNPGSTAGRGFNPAGGAPGGG</sequence>
<accession>A0A2Z7BKG9</accession>
<dbReference type="Proteomes" id="UP000250235">
    <property type="component" value="Unassembled WGS sequence"/>
</dbReference>
<evidence type="ECO:0000313" key="2">
    <source>
        <dbReference type="EMBL" id="KZV32471.1"/>
    </source>
</evidence>